<keyword evidence="4" id="KW-0418">Kinase</keyword>
<dbReference type="InterPro" id="IPR050235">
    <property type="entry name" value="CK1_Ser-Thr_kinase"/>
</dbReference>
<keyword evidence="5" id="KW-1185">Reference proteome</keyword>
<organism evidence="4 5">
    <name type="scientific">Seminavis robusta</name>
    <dbReference type="NCBI Taxonomy" id="568900"/>
    <lineage>
        <taxon>Eukaryota</taxon>
        <taxon>Sar</taxon>
        <taxon>Stramenopiles</taxon>
        <taxon>Ochrophyta</taxon>
        <taxon>Bacillariophyta</taxon>
        <taxon>Bacillariophyceae</taxon>
        <taxon>Bacillariophycidae</taxon>
        <taxon>Naviculales</taxon>
        <taxon>Naviculaceae</taxon>
        <taxon>Seminavis</taxon>
    </lineage>
</organism>
<dbReference type="EMBL" id="CAICTM010000620">
    <property type="protein sequence ID" value="CAB9513907.1"/>
    <property type="molecule type" value="Genomic_DNA"/>
</dbReference>
<dbReference type="InterPro" id="IPR000719">
    <property type="entry name" value="Prot_kinase_dom"/>
</dbReference>
<feature type="region of interest" description="Disordered" evidence="2">
    <location>
        <begin position="1"/>
        <end position="37"/>
    </location>
</feature>
<feature type="region of interest" description="Disordered" evidence="2">
    <location>
        <begin position="470"/>
        <end position="495"/>
    </location>
</feature>
<feature type="domain" description="Protein kinase" evidence="3">
    <location>
        <begin position="80"/>
        <end position="459"/>
    </location>
</feature>
<evidence type="ECO:0000313" key="5">
    <source>
        <dbReference type="Proteomes" id="UP001153069"/>
    </source>
</evidence>
<reference evidence="4" key="1">
    <citation type="submission" date="2020-06" db="EMBL/GenBank/DDBJ databases">
        <authorList>
            <consortium name="Plant Systems Biology data submission"/>
        </authorList>
    </citation>
    <scope>NUCLEOTIDE SEQUENCE</scope>
    <source>
        <strain evidence="4">D6</strain>
    </source>
</reference>
<evidence type="ECO:0000259" key="3">
    <source>
        <dbReference type="PROSITE" id="PS50011"/>
    </source>
</evidence>
<dbReference type="Gene3D" id="1.10.510.10">
    <property type="entry name" value="Transferase(Phosphotransferase) domain 1"/>
    <property type="match status" value="2"/>
</dbReference>
<dbReference type="SMART" id="SM00220">
    <property type="entry name" value="S_TKc"/>
    <property type="match status" value="1"/>
</dbReference>
<name>A0A9N8E3G6_9STRA</name>
<dbReference type="AlphaFoldDB" id="A0A9N8E3G6"/>
<dbReference type="GO" id="GO:0005524">
    <property type="term" value="F:ATP binding"/>
    <property type="evidence" value="ECO:0007669"/>
    <property type="project" value="InterPro"/>
</dbReference>
<gene>
    <name evidence="4" type="ORF">SEMRO_621_G176720.1</name>
</gene>
<dbReference type="SUPFAM" id="SSF56112">
    <property type="entry name" value="Protein kinase-like (PK-like)"/>
    <property type="match status" value="1"/>
</dbReference>
<evidence type="ECO:0000256" key="2">
    <source>
        <dbReference type="SAM" id="MobiDB-lite"/>
    </source>
</evidence>
<accession>A0A9N8E3G6</accession>
<sequence length="711" mass="79709">MHLMTSSTPEQHEMARLKAEEETRSSSGGGKSKKASLLQKVKSEEALLLANAKKRVQYGAAIPVKASGTFPQAGSILGPYFCLGTLGKGTFSSIHKCINLNYAHCTPNNNTKTKRLAAAKVELSTFVNSGVLLGEALVLHFLDESLPRETVPVYMGHYTSGNAAAIVMEYLPGEDMHQLRENRDAPSGRAPRRLTIEDAVYLTADVMLPLLEQMHKVGIVHRDVKPSNCVRKNGREFCMVDFGLSKSVVVPADSGYADVDHPWPADQPWLVPDSTTANNNNNAPTTTTQRGCYRKERTSADFRGTSMYASPRVHQGRDYSPRDDVWSLLYVFCDLVSGGLPWMSHAANRDRDMCQKIKERVHGLTPTGSNAHQDESERLLMGDDFHVALFRHQQREGTSNNPAKPNMASLPANLPAPLEMSQDKTKIKLLRQAFSHVAKLQFWDQPDYALIRRCIRGFLDEEGAVGEADDIEIDWNERQEPPSSSKKKRKREKADRDLPKWEFRGALCDPEMDEDPMVDSDLFDEVTLPTDTAEQTTLSDWEKSVRRMPLERQFRIAQMEYHANHPTTALKHIVLSDWMKVAIPLLYKEWDSKAFESGGHRTNTDGYRREFYLELVEKCTEWAKLFGNFGGREYLGYHASSGSNGIIKMEDGEVPPLQKKRRGIESTFPSNCAPNDFVSVSKVLFGLKASSRSERAKNFAPPPPLSFGATR</sequence>
<dbReference type="PROSITE" id="PS50011">
    <property type="entry name" value="PROTEIN_KINASE_DOM"/>
    <property type="match status" value="1"/>
</dbReference>
<feature type="region of interest" description="Disordered" evidence="2">
    <location>
        <begin position="692"/>
        <end position="711"/>
    </location>
</feature>
<evidence type="ECO:0000313" key="4">
    <source>
        <dbReference type="EMBL" id="CAB9513907.1"/>
    </source>
</evidence>
<feature type="compositionally biased region" description="Basic and acidic residues" evidence="2">
    <location>
        <begin position="10"/>
        <end position="24"/>
    </location>
</feature>
<comment type="caution">
    <text evidence="4">The sequence shown here is derived from an EMBL/GenBank/DDBJ whole genome shotgun (WGS) entry which is preliminary data.</text>
</comment>
<evidence type="ECO:0000256" key="1">
    <source>
        <dbReference type="ARBA" id="ARBA00023860"/>
    </source>
</evidence>
<keyword evidence="4" id="KW-0808">Transferase</keyword>
<dbReference type="Proteomes" id="UP001153069">
    <property type="component" value="Unassembled WGS sequence"/>
</dbReference>
<dbReference type="Pfam" id="PF00069">
    <property type="entry name" value="Pkinase"/>
    <property type="match status" value="1"/>
</dbReference>
<dbReference type="OrthoDB" id="5979581at2759"/>
<proteinExistence type="predicted"/>
<dbReference type="GO" id="GO:0004672">
    <property type="term" value="F:protein kinase activity"/>
    <property type="evidence" value="ECO:0007669"/>
    <property type="project" value="InterPro"/>
</dbReference>
<protein>
    <recommendedName>
        <fullName evidence="1">Casein kinase I</fullName>
    </recommendedName>
</protein>
<dbReference type="PANTHER" id="PTHR11909">
    <property type="entry name" value="CASEIN KINASE-RELATED"/>
    <property type="match status" value="1"/>
</dbReference>
<dbReference type="InterPro" id="IPR011009">
    <property type="entry name" value="Kinase-like_dom_sf"/>
</dbReference>